<dbReference type="KEGG" id="atl:Athai_03290"/>
<dbReference type="PROSITE" id="PS52050">
    <property type="entry name" value="WYL"/>
    <property type="match status" value="1"/>
</dbReference>
<accession>A0A7R7HUT4</accession>
<dbReference type="Pfam" id="PF13625">
    <property type="entry name" value="Helicase_C_3"/>
    <property type="match status" value="1"/>
</dbReference>
<reference evidence="3 4" key="1">
    <citation type="submission" date="2020-08" db="EMBL/GenBank/DDBJ databases">
        <title>Whole genome shotgun sequence of Actinocatenispora thailandica NBRC 105041.</title>
        <authorList>
            <person name="Komaki H."/>
            <person name="Tamura T."/>
        </authorList>
    </citation>
    <scope>NUCLEOTIDE SEQUENCE [LARGE SCALE GENOMIC DNA]</scope>
    <source>
        <strain evidence="3 4">NBRC 105041</strain>
    </source>
</reference>
<keyword evidence="4" id="KW-1185">Reference proteome</keyword>
<dbReference type="InterPro" id="IPR026881">
    <property type="entry name" value="WYL_dom"/>
</dbReference>
<feature type="domain" description="Helicase XPB/Ssl2 N-terminal" evidence="2">
    <location>
        <begin position="488"/>
        <end position="609"/>
    </location>
</feature>
<evidence type="ECO:0008006" key="5">
    <source>
        <dbReference type="Google" id="ProtNLM"/>
    </source>
</evidence>
<evidence type="ECO:0000259" key="2">
    <source>
        <dbReference type="Pfam" id="PF13625"/>
    </source>
</evidence>
<protein>
    <recommendedName>
        <fullName evidence="5">DNA-binding protein</fullName>
    </recommendedName>
</protein>
<feature type="domain" description="WYL" evidence="1">
    <location>
        <begin position="706"/>
        <end position="768"/>
    </location>
</feature>
<dbReference type="AlphaFoldDB" id="A0A7R7HUT4"/>
<dbReference type="Proteomes" id="UP000611640">
    <property type="component" value="Chromosome"/>
</dbReference>
<dbReference type="EMBL" id="AP023355">
    <property type="protein sequence ID" value="BCJ32826.1"/>
    <property type="molecule type" value="Genomic_DNA"/>
</dbReference>
<dbReference type="Pfam" id="PF13280">
    <property type="entry name" value="WYL"/>
    <property type="match status" value="1"/>
</dbReference>
<evidence type="ECO:0000259" key="1">
    <source>
        <dbReference type="Pfam" id="PF13280"/>
    </source>
</evidence>
<dbReference type="RefSeq" id="WP_203959815.1">
    <property type="nucleotide sequence ID" value="NZ_AP023355.1"/>
</dbReference>
<evidence type="ECO:0000313" key="4">
    <source>
        <dbReference type="Proteomes" id="UP000611640"/>
    </source>
</evidence>
<gene>
    <name evidence="3" type="ORF">Athai_03290</name>
</gene>
<sequence>MPTRLVDQLRELSDSQLAALLAARPDLAVPVPADLSALSSRAQSRLSLARALERLDRFTLEILDAVRLAAEPTGSTTLGDVVALATSVPEGRVRAALASLRELAIVYGPDPELHVAHTVDELCPPYPAGLGRPAAELDPQVAALAADPGALRRELLAAPPAARAVLDRLAAGPPVGTVRDPDSDGPVRWLLDHRLLAPDRVDTVQLPRELGLVLRREVGPLGALHPDPPVPDAPVRSAGSVDSAGAGQVMEVLRLTAALCDALADRPAPVLKSGGLGVRDLRRLTETLGCSEGDCALLLEVAAAAALITDSAVAGGTDGELPTWLPTAGYDDWRALPPAQRWVRLAYAWLELPRQPGLVGTRDDKDKAITPLSGGAARLSAPALRRDALGVLTELPAGAAPAVDDVVALLSWRSPRRAGRAADATRWALAEAATLGVTGRGALTGYGRELLVEAPDADPDPLGIEPVPAGPDPAVPLAELLPAPVDTVLLQADLTVVVPGPPEPALAAELELVADVESAGQAAVYRVTNASVRRALDAGLTAADLHALFARRSSTPVPQALTYLVDDVARRHGGLRVGACSAYLRSEDTALLAQLVADRRLGLLALRQVAPTVLISPFQVHRLLSMLRDAGYAPVAEDAGGVVLAQRPDQPRAVARSRPRVAPRELPGRLTTDQLDQVISALRRGERAARAANRAPNPDVRSTTDAITVLREAITTRQRIWVGYVDAHGGNVSRLVRPVSIGAGYLRAADDRTETLHTFSLHRIVSATPAEV</sequence>
<organism evidence="3 4">
    <name type="scientific">Actinocatenispora thailandica</name>
    <dbReference type="NCBI Taxonomy" id="227318"/>
    <lineage>
        <taxon>Bacteria</taxon>
        <taxon>Bacillati</taxon>
        <taxon>Actinomycetota</taxon>
        <taxon>Actinomycetes</taxon>
        <taxon>Micromonosporales</taxon>
        <taxon>Micromonosporaceae</taxon>
        <taxon>Actinocatenispora</taxon>
    </lineage>
</organism>
<proteinExistence type="predicted"/>
<name>A0A7R7HUT4_9ACTN</name>
<dbReference type="InterPro" id="IPR032830">
    <property type="entry name" value="XPB/Ssl2_N"/>
</dbReference>
<evidence type="ECO:0000313" key="3">
    <source>
        <dbReference type="EMBL" id="BCJ32826.1"/>
    </source>
</evidence>